<comment type="caution">
    <text evidence="3">The sequence shown here is derived from an EMBL/GenBank/DDBJ whole genome shotgun (WGS) entry which is preliminary data.</text>
</comment>
<gene>
    <name evidence="3" type="primary">cmr1</name>
    <name evidence="3" type="ORF">NX722_06430</name>
</gene>
<name>A0ABT3MSD5_9GAMM</name>
<keyword evidence="4" id="KW-1185">Reference proteome</keyword>
<keyword evidence="1" id="KW-0051">Antiviral defense</keyword>
<proteinExistence type="predicted"/>
<dbReference type="Pfam" id="PF03787">
    <property type="entry name" value="RAMPs"/>
    <property type="match status" value="1"/>
</dbReference>
<dbReference type="EMBL" id="JAPFCC010000001">
    <property type="protein sequence ID" value="MCW7552290.1"/>
    <property type="molecule type" value="Genomic_DNA"/>
</dbReference>
<evidence type="ECO:0000259" key="2">
    <source>
        <dbReference type="Pfam" id="PF03787"/>
    </source>
</evidence>
<reference evidence="3 4" key="1">
    <citation type="submission" date="2022-10" db="EMBL/GenBank/DDBJ databases">
        <title>High-quality genome sequences of two octocoral-associated bacteria, Endozoicomonas euniceicola EF212 and Endozoicomonas gorgoniicola PS125.</title>
        <authorList>
            <person name="Chiou Y.-J."/>
            <person name="Chen Y.-H."/>
        </authorList>
    </citation>
    <scope>NUCLEOTIDE SEQUENCE [LARGE SCALE GENOMIC DNA]</scope>
    <source>
        <strain evidence="3 4">PS125</strain>
    </source>
</reference>
<dbReference type="Proteomes" id="UP001209854">
    <property type="component" value="Unassembled WGS sequence"/>
</dbReference>
<dbReference type="RefSeq" id="WP_262567262.1">
    <property type="nucleotide sequence ID" value="NZ_JAPFCC010000001.1"/>
</dbReference>
<dbReference type="InterPro" id="IPR007522">
    <property type="entry name" value="CRISPR-assoc_prot_TM1795"/>
</dbReference>
<feature type="domain" description="CRISPR type III-associated protein" evidence="2">
    <location>
        <begin position="18"/>
        <end position="181"/>
    </location>
</feature>
<dbReference type="InterPro" id="IPR005537">
    <property type="entry name" value="RAMP_III_fam"/>
</dbReference>
<dbReference type="NCBIfam" id="TIGR01894">
    <property type="entry name" value="cas_TM1795_cmr1"/>
    <property type="match status" value="1"/>
</dbReference>
<organism evidence="3 4">
    <name type="scientific">Endozoicomonas gorgoniicola</name>
    <dbReference type="NCBI Taxonomy" id="1234144"/>
    <lineage>
        <taxon>Bacteria</taxon>
        <taxon>Pseudomonadati</taxon>
        <taxon>Pseudomonadota</taxon>
        <taxon>Gammaproteobacteria</taxon>
        <taxon>Oceanospirillales</taxon>
        <taxon>Endozoicomonadaceae</taxon>
        <taxon>Endozoicomonas</taxon>
    </lineage>
</organism>
<evidence type="ECO:0000313" key="3">
    <source>
        <dbReference type="EMBL" id="MCW7552290.1"/>
    </source>
</evidence>
<protein>
    <submittedName>
        <fullName evidence="3">Type III-B CRISPR module RAMP protein Cmr1</fullName>
    </submittedName>
</protein>
<sequence length="389" mass="43834">MIKNKRLPALEAGYRISTPMFLGEASSDQCADKIRPPSVKGALRFWWRALAWGRLYTGDHNETLKELHKEEGELFGYAAGGSDNKSENKGCQAAFRLRVHNDKSEKGREILTGIDYLLGQGITKRNEKMQYLASGGSFTVSCYPNQTMTETQHQQLEEALLCLGLFGGLGARSRKGLGSLSIHHLTGGSYSAPQNREEYGSLVMHLLKNAELARPEPPYSAFSSLSRIDISSVGSDAFQLLLRLNDELQLYRSWGKDGRILGKKAEQNFTEDHRWAYSVANSHPPDSLPERTVFGLPHNYYLSKARTNKVDINTDSGRRATPLFCHIHQFENGSALLVQTLLQAEFLHSKQTVKVTCNRKNTKVQSTVDWSVIRKFMDRFEQREVIYGE</sequence>
<accession>A0ABT3MSD5</accession>
<evidence type="ECO:0000313" key="4">
    <source>
        <dbReference type="Proteomes" id="UP001209854"/>
    </source>
</evidence>
<evidence type="ECO:0000256" key="1">
    <source>
        <dbReference type="ARBA" id="ARBA00023118"/>
    </source>
</evidence>